<feature type="non-terminal residue" evidence="1">
    <location>
        <position position="276"/>
    </location>
</feature>
<dbReference type="RefSeq" id="WP_122079226.1">
    <property type="nucleotide sequence ID" value="NZ_RFFL01000052.1"/>
</dbReference>
<organism evidence="1 2">
    <name type="scientific">Stutzerimonas nitrititolerans</name>
    <dbReference type="NCBI Taxonomy" id="2482751"/>
    <lineage>
        <taxon>Bacteria</taxon>
        <taxon>Pseudomonadati</taxon>
        <taxon>Pseudomonadota</taxon>
        <taxon>Gammaproteobacteria</taxon>
        <taxon>Pseudomonadales</taxon>
        <taxon>Pseudomonadaceae</taxon>
        <taxon>Stutzerimonas</taxon>
    </lineage>
</organism>
<sequence length="276" mass="31122">MTEKLKVKNEGDAFEAIERFLAGEKFPGGVELEGWPKLKVRLVGEKFHSSITPTVMRSFIELQNLVYKSYAIAQYDTEDTRKLSKEERDDLEIEVRVDEGSAIFEVDLQQVLLKFAEKAGETMPPEMMVATILGLGVLWAGKTSYTAYLNYRKDIRAAEAKTEEQREVLTSVEAMSKQETARLEILTKLLVTQPRLESVSRQTYDARTEMLRGFSAADEATVSGVSVSQDVAQELVTNARRKAAEKRLDSYYRVTRVDSSNPDVFKVNRPGFCGGR</sequence>
<comment type="caution">
    <text evidence="1">The sequence shown here is derived from an EMBL/GenBank/DDBJ whole genome shotgun (WGS) entry which is preliminary data.</text>
</comment>
<accession>A0ABX9UTB8</accession>
<proteinExistence type="predicted"/>
<name>A0ABX9UTB8_9GAMM</name>
<protein>
    <submittedName>
        <fullName evidence="1">Uncharacterized protein</fullName>
    </submittedName>
</protein>
<evidence type="ECO:0000313" key="2">
    <source>
        <dbReference type="Proteomes" id="UP000269134"/>
    </source>
</evidence>
<keyword evidence="2" id="KW-1185">Reference proteome</keyword>
<reference evidence="1 2" key="1">
    <citation type="submission" date="2018-10" db="EMBL/GenBank/DDBJ databases">
        <title>Pseudomonas sp. GL14 genome.</title>
        <authorList>
            <person name="Peng J."/>
            <person name="Liu Z.-P."/>
        </authorList>
    </citation>
    <scope>NUCLEOTIDE SEQUENCE [LARGE SCALE GENOMIC DNA]</scope>
    <source>
        <strain evidence="1 2">GL14</strain>
    </source>
</reference>
<dbReference type="Proteomes" id="UP000269134">
    <property type="component" value="Unassembled WGS sequence"/>
</dbReference>
<evidence type="ECO:0000313" key="1">
    <source>
        <dbReference type="EMBL" id="RMH96259.1"/>
    </source>
</evidence>
<dbReference type="GeneID" id="84611431"/>
<gene>
    <name evidence="1" type="ORF">EA795_20615</name>
</gene>
<dbReference type="EMBL" id="RFFL01000052">
    <property type="protein sequence ID" value="RMH96259.1"/>
    <property type="molecule type" value="Genomic_DNA"/>
</dbReference>